<dbReference type="InterPro" id="IPR037018">
    <property type="entry name" value="GH65_N"/>
</dbReference>
<accession>A0A5E3ZWD3</accession>
<dbReference type="PANTHER" id="PTHR11051">
    <property type="entry name" value="GLYCOSYL HYDROLASE-RELATED"/>
    <property type="match status" value="1"/>
</dbReference>
<feature type="binding site" evidence="4">
    <location>
        <begin position="684"/>
        <end position="685"/>
    </location>
    <ligand>
        <name>substrate</name>
    </ligand>
</feature>
<dbReference type="GO" id="GO:0005975">
    <property type="term" value="P:carbohydrate metabolic process"/>
    <property type="evidence" value="ECO:0007669"/>
    <property type="project" value="InterPro"/>
</dbReference>
<evidence type="ECO:0000256" key="3">
    <source>
        <dbReference type="PIRSR" id="PIRSR036289-50"/>
    </source>
</evidence>
<evidence type="ECO:0000259" key="7">
    <source>
        <dbReference type="Pfam" id="PF03633"/>
    </source>
</evidence>
<dbReference type="InterPro" id="IPR008928">
    <property type="entry name" value="6-hairpin_glycosidase_sf"/>
</dbReference>
<dbReference type="Proteomes" id="UP000324288">
    <property type="component" value="Chromosome"/>
</dbReference>
<dbReference type="InterPro" id="IPR017045">
    <property type="entry name" value="Malt_Pase/Glycosyl_Hdrlase"/>
</dbReference>
<evidence type="ECO:0000259" key="8">
    <source>
        <dbReference type="Pfam" id="PF03636"/>
    </source>
</evidence>
<dbReference type="InterPro" id="IPR005194">
    <property type="entry name" value="Glyco_hydro_65_C"/>
</dbReference>
<evidence type="ECO:0000256" key="5">
    <source>
        <dbReference type="SAM" id="MobiDB-lite"/>
    </source>
</evidence>
<feature type="domain" description="Glycoside hydrolase family 65 N-terminal" evidence="8">
    <location>
        <begin position="78"/>
        <end position="356"/>
    </location>
</feature>
<dbReference type="InterPro" id="IPR005196">
    <property type="entry name" value="Glyco_hydro_65_N"/>
</dbReference>
<protein>
    <submittedName>
        <fullName evidence="9">Alpha,alpha-trehalose phosphorylase</fullName>
    </submittedName>
</protein>
<feature type="domain" description="Glycoside hydrolase family 65 central catalytic" evidence="6">
    <location>
        <begin position="412"/>
        <end position="771"/>
    </location>
</feature>
<feature type="binding site" evidence="4">
    <location>
        <begin position="446"/>
        <end position="447"/>
    </location>
    <ligand>
        <name>substrate</name>
    </ligand>
</feature>
<keyword evidence="10" id="KW-1185">Reference proteome</keyword>
<sequence>MTERNSITDTALHTTETITLSPDATPDTAPMAEGQELYDEQVTASGPHRDRFNLRSYFAEPEIDRSIHPVDPWRWVETAPSTSDLGVAESLFTVGNGYLGVRGNPEEGRDSALNGTYVNGLHETWDIQHAEDAYGLARVGQSIINAPDAKTIRIYVDDEPLRVSVADLFYYERSLDFRDGVLRRSLEWRTPAGKRVLIDFTRMVSLTDRHLGIEEVSIVLPEDAAPVVLSSQILNRQDGQDEFGSASDPDRFVATEGAPQGSVNTGSDPRRADHFRSRVLLPLLQVDEGEKIKLGYRVANSGMTLAVGADHDFSTTNDFYISSVAQTDMAKVQYHVDARPGQKIVLTKYFSYHDSRRASVNELMDRVDRTLRRARKRGAGDYLEAQQAWLAEFWERADVEIPDQPELQQAVRWNMFQLIQSSARAEDLGISAKGVTGSGYAGHYFWDTEIYVMPFLTYTMPQVARNALRFRYQMLPKARDRASELDQCGALYPWRTINGEEASAYYAAGTAQYHIDADITYATVQYARASGDADFLFREAIDILVETARLWEDLGFFGVDGQFHIHGVTGPDEYTTVVNDNLFTNVMARYNMRVAAEWVERLREVEKSYFEEMVHRLNLRPEEPAEWRTAADAMCIPFDGERGIHPQDAHFLEREIWNKDRGQPKRPLLLHYHPLTIYRYQVIKQADVVLALFLRGSEFSEKLKRADFDYYDPLTTGDSSLSAVVQCILAAELGYDSHAQALFRHAVYVDLCNLHGNSADGLHIASCGGVWSALVFGFGGLRDYDGRWTINPMLPEGWGSMRYRVQLWGSRLQVEVRADEVELECDSPVAVGLEVWGQSVTVQEGEKLVVKRPQ</sequence>
<dbReference type="Pfam" id="PF03632">
    <property type="entry name" value="Glyco_hydro_65m"/>
    <property type="match status" value="1"/>
</dbReference>
<dbReference type="Pfam" id="PF03636">
    <property type="entry name" value="Glyco_hydro_65N"/>
    <property type="match status" value="1"/>
</dbReference>
<evidence type="ECO:0000259" key="6">
    <source>
        <dbReference type="Pfam" id="PF03632"/>
    </source>
</evidence>
<evidence type="ECO:0000256" key="4">
    <source>
        <dbReference type="PIRSR" id="PIRSR036289-51"/>
    </source>
</evidence>
<dbReference type="SUPFAM" id="SSF48208">
    <property type="entry name" value="Six-hairpin glycosidases"/>
    <property type="match status" value="1"/>
</dbReference>
<dbReference type="Gene3D" id="2.60.420.10">
    <property type="entry name" value="Maltose phosphorylase, domain 3"/>
    <property type="match status" value="1"/>
</dbReference>
<comment type="similarity">
    <text evidence="1">Belongs to the glycosyl hydrolase 65 family.</text>
</comment>
<evidence type="ECO:0000313" key="10">
    <source>
        <dbReference type="Proteomes" id="UP000324288"/>
    </source>
</evidence>
<name>A0A5E3ZWD3_9ACTN</name>
<dbReference type="AlphaFoldDB" id="A0A5E3ZWD3"/>
<dbReference type="PIRSF" id="PIRSF036289">
    <property type="entry name" value="Glycosyl_hydrolase_malt_phosph"/>
    <property type="match status" value="1"/>
</dbReference>
<dbReference type="Gene3D" id="1.50.10.10">
    <property type="match status" value="1"/>
</dbReference>
<keyword evidence="2" id="KW-0326">Glycosidase</keyword>
<dbReference type="InterPro" id="IPR012341">
    <property type="entry name" value="6hp_glycosidase-like_sf"/>
</dbReference>
<dbReference type="Pfam" id="PF03633">
    <property type="entry name" value="Glyco_hydro_65C"/>
    <property type="match status" value="1"/>
</dbReference>
<dbReference type="SUPFAM" id="SSF74650">
    <property type="entry name" value="Galactose mutarotase-like"/>
    <property type="match status" value="1"/>
</dbReference>
<dbReference type="GO" id="GO:0016757">
    <property type="term" value="F:glycosyltransferase activity"/>
    <property type="evidence" value="ECO:0007669"/>
    <property type="project" value="UniProtKB-ARBA"/>
</dbReference>
<dbReference type="GO" id="GO:0030246">
    <property type="term" value="F:carbohydrate binding"/>
    <property type="evidence" value="ECO:0007669"/>
    <property type="project" value="InterPro"/>
</dbReference>
<gene>
    <name evidence="9" type="primary">treP</name>
    <name evidence="9" type="ORF">LC603019_00664</name>
</gene>
<dbReference type="InterPro" id="IPR005195">
    <property type="entry name" value="Glyco_hydro_65_M"/>
</dbReference>
<evidence type="ECO:0000313" key="9">
    <source>
        <dbReference type="EMBL" id="VHO00324.1"/>
    </source>
</evidence>
<keyword evidence="2" id="KW-0378">Hydrolase</keyword>
<dbReference type="EMBL" id="LR584267">
    <property type="protein sequence ID" value="VHO00324.1"/>
    <property type="molecule type" value="Genomic_DNA"/>
</dbReference>
<feature type="domain" description="Glycoside hydrolase family 65 C-terminal" evidence="7">
    <location>
        <begin position="781"/>
        <end position="842"/>
    </location>
</feature>
<dbReference type="GO" id="GO:0004553">
    <property type="term" value="F:hydrolase activity, hydrolyzing O-glycosyl compounds"/>
    <property type="evidence" value="ECO:0007669"/>
    <property type="project" value="TreeGrafter"/>
</dbReference>
<organism evidence="9 10">
    <name type="scientific">Lawsonella clevelandensis</name>
    <dbReference type="NCBI Taxonomy" id="1528099"/>
    <lineage>
        <taxon>Bacteria</taxon>
        <taxon>Bacillati</taxon>
        <taxon>Actinomycetota</taxon>
        <taxon>Actinomycetes</taxon>
        <taxon>Mycobacteriales</taxon>
        <taxon>Lawsonellaceae</taxon>
        <taxon>Lawsonella</taxon>
    </lineage>
</organism>
<feature type="active site" description="Proton donor" evidence="3">
    <location>
        <position position="573"/>
    </location>
</feature>
<dbReference type="RefSeq" id="WP_197736910.1">
    <property type="nucleotide sequence ID" value="NZ_LR584267.1"/>
</dbReference>
<feature type="region of interest" description="Disordered" evidence="5">
    <location>
        <begin position="239"/>
        <end position="269"/>
    </location>
</feature>
<dbReference type="Gene3D" id="2.70.98.40">
    <property type="entry name" value="Glycoside hydrolase, family 65, N-terminal domain"/>
    <property type="match status" value="1"/>
</dbReference>
<dbReference type="InterPro" id="IPR011013">
    <property type="entry name" value="Gal_mutarotase_sf_dom"/>
</dbReference>
<dbReference type="PANTHER" id="PTHR11051:SF13">
    <property type="entry name" value="GLYCOSYL TRANSFERASE"/>
    <property type="match status" value="1"/>
</dbReference>
<evidence type="ECO:0000256" key="1">
    <source>
        <dbReference type="ARBA" id="ARBA00006768"/>
    </source>
</evidence>
<proteinExistence type="inferred from homology"/>
<evidence type="ECO:0000256" key="2">
    <source>
        <dbReference type="ARBA" id="ARBA00023295"/>
    </source>
</evidence>
<reference evidence="9 10" key="1">
    <citation type="submission" date="2019-04" db="EMBL/GenBank/DDBJ databases">
        <authorList>
            <person name="Seth-Smith MB H."/>
            <person name="Seth-Smith H."/>
        </authorList>
    </citation>
    <scope>NUCLEOTIDE SEQUENCE [LARGE SCALE GENOMIC DNA]</scope>
    <source>
        <strain evidence="9">USB-603019</strain>
    </source>
</reference>